<protein>
    <recommendedName>
        <fullName evidence="5">Nudix hydrolase domain-containing protein</fullName>
    </recommendedName>
</protein>
<dbReference type="KEGG" id="egr:104416335"/>
<dbReference type="InterPro" id="IPR000086">
    <property type="entry name" value="NUDIX_hydrolase_dom"/>
</dbReference>
<dbReference type="PROSITE" id="PS00893">
    <property type="entry name" value="NUDIX_BOX"/>
    <property type="match status" value="1"/>
</dbReference>
<evidence type="ECO:0000256" key="1">
    <source>
        <dbReference type="ARBA" id="ARBA00005582"/>
    </source>
</evidence>
<dbReference type="InterPro" id="IPR040618">
    <property type="entry name" value="Pre-Nudix"/>
</dbReference>
<dbReference type="GO" id="GO:0046872">
    <property type="term" value="F:metal ion binding"/>
    <property type="evidence" value="ECO:0007669"/>
    <property type="project" value="UniProtKB-KW"/>
</dbReference>
<dbReference type="PANTHER" id="PTHR13994">
    <property type="entry name" value="NUDIX HYDROLASE RELATED"/>
    <property type="match status" value="1"/>
</dbReference>
<sequence length="277" mass="31521">MSASSPLDASRKKTDGSTGRVHVFSGKPDRFEGLAVEIKETMGAETFTSRLRTSIDEWKKQGKKGIWINLPIEHVNLVESAVKEGFKYHHAEENYLMLKHWLAPEKSTIPIYASHRIGVGAFVMNDDGKVLVVQEKGGKRVWKLPTGVVNEGEDIWRAAVREVKEETGVDTEFVEVLCFRESHQSFFTKSVLLFLCVLQPKSTLIEKQEVEIEAAEWIPIEEYVQQYPPEKKDQFYEMAQICWEKAKDQGCLGFTHFKSKTGSGKPCYIYSNKLGKL</sequence>
<dbReference type="PROSITE" id="PS51462">
    <property type="entry name" value="NUDIX"/>
    <property type="match status" value="1"/>
</dbReference>
<dbReference type="Gene3D" id="3.90.79.10">
    <property type="entry name" value="Nucleoside Triphosphate Pyrophosphohydrolase"/>
    <property type="match status" value="1"/>
</dbReference>
<comment type="similarity">
    <text evidence="1">Belongs to the Nudix hydrolase family.</text>
</comment>
<dbReference type="InterPro" id="IPR020084">
    <property type="entry name" value="NUDIX_hydrolase_CS"/>
</dbReference>
<dbReference type="InParanoid" id="A0A059AVY8"/>
<dbReference type="Pfam" id="PF18290">
    <property type="entry name" value="Nudix_hydro"/>
    <property type="match status" value="1"/>
</dbReference>
<dbReference type="PRINTS" id="PR01356">
    <property type="entry name" value="GFGPROTEIN"/>
</dbReference>
<organism evidence="6">
    <name type="scientific">Eucalyptus grandis</name>
    <name type="common">Flooded gum</name>
    <dbReference type="NCBI Taxonomy" id="71139"/>
    <lineage>
        <taxon>Eukaryota</taxon>
        <taxon>Viridiplantae</taxon>
        <taxon>Streptophyta</taxon>
        <taxon>Embryophyta</taxon>
        <taxon>Tracheophyta</taxon>
        <taxon>Spermatophyta</taxon>
        <taxon>Magnoliopsida</taxon>
        <taxon>eudicotyledons</taxon>
        <taxon>Gunneridae</taxon>
        <taxon>Pentapetalae</taxon>
        <taxon>rosids</taxon>
        <taxon>malvids</taxon>
        <taxon>Myrtales</taxon>
        <taxon>Myrtaceae</taxon>
        <taxon>Myrtoideae</taxon>
        <taxon>Eucalypteae</taxon>
        <taxon>Eucalyptus</taxon>
    </lineage>
</organism>
<dbReference type="EMBL" id="KK198760">
    <property type="protein sequence ID" value="KCW58147.1"/>
    <property type="molecule type" value="Genomic_DNA"/>
</dbReference>
<dbReference type="GO" id="GO:0051287">
    <property type="term" value="F:NAD binding"/>
    <property type="evidence" value="ECO:0000318"/>
    <property type="project" value="GO_Central"/>
</dbReference>
<dbReference type="Pfam" id="PF00293">
    <property type="entry name" value="NUDIX"/>
    <property type="match status" value="1"/>
</dbReference>
<dbReference type="InterPro" id="IPR015797">
    <property type="entry name" value="NUDIX_hydrolase-like_dom_sf"/>
</dbReference>
<name>A0A059AVY8_EUCGR</name>
<dbReference type="FunFam" id="3.90.79.10:FF:000015">
    <property type="entry name" value="Nudix hydrolase 8"/>
    <property type="match status" value="1"/>
</dbReference>
<dbReference type="AlphaFoldDB" id="A0A059AVY8"/>
<dbReference type="CDD" id="cd04670">
    <property type="entry name" value="NUDIX_ASFGF2_Nudt6"/>
    <property type="match status" value="1"/>
</dbReference>
<dbReference type="GO" id="GO:0047631">
    <property type="term" value="F:ADP-ribose diphosphatase activity"/>
    <property type="evidence" value="ECO:0000318"/>
    <property type="project" value="GO_Central"/>
</dbReference>
<dbReference type="SUPFAM" id="SSF55811">
    <property type="entry name" value="Nudix"/>
    <property type="match status" value="1"/>
</dbReference>
<evidence type="ECO:0000256" key="3">
    <source>
        <dbReference type="ARBA" id="ARBA00022801"/>
    </source>
</evidence>
<reference evidence="6" key="1">
    <citation type="submission" date="2013-07" db="EMBL/GenBank/DDBJ databases">
        <title>The genome of Eucalyptus grandis.</title>
        <authorList>
            <person name="Schmutz J."/>
            <person name="Hayes R."/>
            <person name="Myburg A."/>
            <person name="Tuskan G."/>
            <person name="Grattapaglia D."/>
            <person name="Rokhsar D.S."/>
        </authorList>
    </citation>
    <scope>NUCLEOTIDE SEQUENCE</scope>
    <source>
        <tissue evidence="6">Leaf extractions</tissue>
    </source>
</reference>
<dbReference type="eggNOG" id="KOG0648">
    <property type="taxonomic scope" value="Eukaryota"/>
</dbReference>
<feature type="region of interest" description="Disordered" evidence="4">
    <location>
        <begin position="1"/>
        <end position="22"/>
    </location>
</feature>
<evidence type="ECO:0000259" key="5">
    <source>
        <dbReference type="PROSITE" id="PS51462"/>
    </source>
</evidence>
<dbReference type="FunFam" id="3.40.630.30:FF:000016">
    <property type="entry name" value="nudix hydrolase 2"/>
    <property type="match status" value="1"/>
</dbReference>
<evidence type="ECO:0000256" key="4">
    <source>
        <dbReference type="SAM" id="MobiDB-lite"/>
    </source>
</evidence>
<accession>A0A059AVY8</accession>
<keyword evidence="3" id="KW-0378">Hydrolase</keyword>
<dbReference type="PANTHER" id="PTHR13994:SF26">
    <property type="entry name" value="NUDIX HYDROLASE 5-RELATED"/>
    <property type="match status" value="1"/>
</dbReference>
<feature type="domain" description="Nudix hydrolase" evidence="5">
    <location>
        <begin position="114"/>
        <end position="240"/>
    </location>
</feature>
<dbReference type="Gene3D" id="3.40.630.30">
    <property type="match status" value="1"/>
</dbReference>
<gene>
    <name evidence="6" type="ORF">EUGRSUZ_H00868</name>
</gene>
<dbReference type="Gramene" id="KCW58147">
    <property type="protein sequence ID" value="KCW58147"/>
    <property type="gene ID" value="EUGRSUZ_H00868"/>
</dbReference>
<evidence type="ECO:0000256" key="2">
    <source>
        <dbReference type="ARBA" id="ARBA00022723"/>
    </source>
</evidence>
<dbReference type="OrthoDB" id="447842at2759"/>
<dbReference type="InterPro" id="IPR003293">
    <property type="entry name" value="Nudix_hydrolase6-like"/>
</dbReference>
<keyword evidence="2" id="KW-0479">Metal-binding</keyword>
<dbReference type="GO" id="GO:0035529">
    <property type="term" value="F:NADH pyrophosphatase activity"/>
    <property type="evidence" value="ECO:0000318"/>
    <property type="project" value="GO_Central"/>
</dbReference>
<proteinExistence type="inferred from homology"/>
<evidence type="ECO:0000313" key="6">
    <source>
        <dbReference type="EMBL" id="KCW58147.1"/>
    </source>
</evidence>